<protein>
    <submittedName>
        <fullName evidence="1">CLUMA_CG010145, isoform A</fullName>
    </submittedName>
</protein>
<dbReference type="EMBL" id="CVRI01000044">
    <property type="protein sequence ID" value="CRK96751.1"/>
    <property type="molecule type" value="Genomic_DNA"/>
</dbReference>
<dbReference type="Proteomes" id="UP000183832">
    <property type="component" value="Unassembled WGS sequence"/>
</dbReference>
<keyword evidence="2" id="KW-1185">Reference proteome</keyword>
<dbReference type="AlphaFoldDB" id="A0A1J1I8Y6"/>
<reference evidence="1 2" key="1">
    <citation type="submission" date="2015-04" db="EMBL/GenBank/DDBJ databases">
        <authorList>
            <person name="Syromyatnikov M.Y."/>
            <person name="Popov V.N."/>
        </authorList>
    </citation>
    <scope>NUCLEOTIDE SEQUENCE [LARGE SCALE GENOMIC DNA]</scope>
</reference>
<evidence type="ECO:0000313" key="2">
    <source>
        <dbReference type="Proteomes" id="UP000183832"/>
    </source>
</evidence>
<name>A0A1J1I8Y6_9DIPT</name>
<evidence type="ECO:0000313" key="1">
    <source>
        <dbReference type="EMBL" id="CRK96751.1"/>
    </source>
</evidence>
<organism evidence="1 2">
    <name type="scientific">Clunio marinus</name>
    <dbReference type="NCBI Taxonomy" id="568069"/>
    <lineage>
        <taxon>Eukaryota</taxon>
        <taxon>Metazoa</taxon>
        <taxon>Ecdysozoa</taxon>
        <taxon>Arthropoda</taxon>
        <taxon>Hexapoda</taxon>
        <taxon>Insecta</taxon>
        <taxon>Pterygota</taxon>
        <taxon>Neoptera</taxon>
        <taxon>Endopterygota</taxon>
        <taxon>Diptera</taxon>
        <taxon>Nematocera</taxon>
        <taxon>Chironomoidea</taxon>
        <taxon>Chironomidae</taxon>
        <taxon>Clunio</taxon>
    </lineage>
</organism>
<proteinExistence type="predicted"/>
<sequence length="66" mass="7976">MENFKLFKENSWYTKHHYSTIGIIEDVFAYLPQRNKKRRKTQSRYDVCCFIILKISSGLRVNVTLF</sequence>
<gene>
    <name evidence="1" type="ORF">CLUMA_CG010145</name>
</gene>
<accession>A0A1J1I8Y6</accession>